<accession>A0ACC6KWX4</accession>
<comment type="caution">
    <text evidence="1">The sequence shown here is derived from an EMBL/GenBank/DDBJ whole genome shotgun (WGS) entry which is preliminary data.</text>
</comment>
<evidence type="ECO:0000313" key="2">
    <source>
        <dbReference type="Proteomes" id="UP001246858"/>
    </source>
</evidence>
<dbReference type="Proteomes" id="UP001246858">
    <property type="component" value="Unassembled WGS sequence"/>
</dbReference>
<gene>
    <name evidence="1" type="ORF">J2X78_002136</name>
</gene>
<protein>
    <submittedName>
        <fullName evidence="1">7-keto-8-aminopelargonate synthetase-like enzyme</fullName>
    </submittedName>
</protein>
<sequence length="366" mass="40118">MRNFNPDFSAIEGPLSLNINIEGQDYLYFSGTAYLGIPRNKSFITHYQEGLKKFGINNGTSRGNNVQLAIYNEAEGYAAQYFGAAAALITSSGYLAAQLLVGAYAGRSLIYAPQTHPALWLNEAPQTEGSFAEWATKTADHINSSKQEKWVLISNALNNLFPERYDFSFLNNIQPEKELVLIVDDSHGIGLLDNGRGVFNTLPALPNVEVIVVASMAKALGVDAGIVLGSTGVISMLKGSNTFLGASPPAAAGLYAFMQAAGIYREELEKLQELMHYFSGKIDPQDWTFMPNYPVYFSHDPDRYVKLLKQQVLISSFPYPDHKGLPLNRVVLSSWATKASIDRLLRALSATAFQKGYPADRNAASL</sequence>
<dbReference type="EMBL" id="JAVDTF010000002">
    <property type="protein sequence ID" value="MDR6783571.1"/>
    <property type="molecule type" value="Genomic_DNA"/>
</dbReference>
<keyword evidence="2" id="KW-1185">Reference proteome</keyword>
<name>A0ACC6KWX4_9SPHI</name>
<reference evidence="1" key="1">
    <citation type="submission" date="2023-07" db="EMBL/GenBank/DDBJ databases">
        <title>Sorghum-associated microbial communities from plants grown in Nebraska, USA.</title>
        <authorList>
            <person name="Schachtman D."/>
        </authorList>
    </citation>
    <scope>NUCLEOTIDE SEQUENCE</scope>
    <source>
        <strain evidence="1">2697</strain>
    </source>
</reference>
<evidence type="ECO:0000313" key="1">
    <source>
        <dbReference type="EMBL" id="MDR6783571.1"/>
    </source>
</evidence>
<organism evidence="1 2">
    <name type="scientific">Pedobacter africanus</name>
    <dbReference type="NCBI Taxonomy" id="151894"/>
    <lineage>
        <taxon>Bacteria</taxon>
        <taxon>Pseudomonadati</taxon>
        <taxon>Bacteroidota</taxon>
        <taxon>Sphingobacteriia</taxon>
        <taxon>Sphingobacteriales</taxon>
        <taxon>Sphingobacteriaceae</taxon>
        <taxon>Pedobacter</taxon>
    </lineage>
</organism>
<proteinExistence type="predicted"/>